<evidence type="ECO:0000259" key="5">
    <source>
        <dbReference type="PROSITE" id="PS50405"/>
    </source>
</evidence>
<dbReference type="PANTHER" id="PTHR13369:SF0">
    <property type="entry name" value="GLUTATHIONE S-TRANSFERASE C-TERMINAL DOMAIN-CONTAINING PROTEIN"/>
    <property type="match status" value="1"/>
</dbReference>
<dbReference type="EMBL" id="BFAA01000388">
    <property type="protein sequence ID" value="GCB71746.1"/>
    <property type="molecule type" value="Genomic_DNA"/>
</dbReference>
<dbReference type="GO" id="GO:0005737">
    <property type="term" value="C:cytoplasm"/>
    <property type="evidence" value="ECO:0007669"/>
    <property type="project" value="UniProtKB-SubCell"/>
</dbReference>
<dbReference type="STRING" id="75743.A0A401PF45"/>
<proteinExistence type="inferred from homology"/>
<dbReference type="Pfam" id="PF13679">
    <property type="entry name" value="Methyltransf_32"/>
    <property type="match status" value="1"/>
</dbReference>
<evidence type="ECO:0000313" key="7">
    <source>
        <dbReference type="Proteomes" id="UP000288216"/>
    </source>
</evidence>
<dbReference type="InterPro" id="IPR010987">
    <property type="entry name" value="Glutathione-S-Trfase_C-like"/>
</dbReference>
<dbReference type="AlphaFoldDB" id="A0A401PF45"/>
<dbReference type="OMA" id="FCQLPSI"/>
<dbReference type="SUPFAM" id="SSF53335">
    <property type="entry name" value="S-adenosyl-L-methionine-dependent methyltransferases"/>
    <property type="match status" value="1"/>
</dbReference>
<dbReference type="PANTHER" id="PTHR13369">
    <property type="match status" value="1"/>
</dbReference>
<evidence type="ECO:0000256" key="1">
    <source>
        <dbReference type="ARBA" id="ARBA00004496"/>
    </source>
</evidence>
<feature type="domain" description="GST C-terminal" evidence="5">
    <location>
        <begin position="172"/>
        <end position="319"/>
    </location>
</feature>
<comment type="similarity">
    <text evidence="2">Belongs to the GSTCD family.</text>
</comment>
<comment type="subcellular location">
    <subcellularLocation>
        <location evidence="1">Cytoplasm</location>
    </subcellularLocation>
</comment>
<dbReference type="InterPro" id="IPR025714">
    <property type="entry name" value="Methyltranfer_dom"/>
</dbReference>
<comment type="caution">
    <text evidence="6">The sequence shown here is derived from an EMBL/GenBank/DDBJ whole genome shotgun (WGS) entry which is preliminary data.</text>
</comment>
<dbReference type="Gene3D" id="3.40.50.150">
    <property type="entry name" value="Vaccinia Virus protein VP39"/>
    <property type="match status" value="1"/>
</dbReference>
<dbReference type="CDD" id="cd00299">
    <property type="entry name" value="GST_C_family"/>
    <property type="match status" value="1"/>
</dbReference>
<sequence>MSYCDSTSIKVFLVPNEDTAGGSLWENGAPTNIPINILSRHYLPPVVQSCRLPALVEKDGNFCRAGLAVVLRHIIQRASDTDCNRKDVSELLGFKKTCLKACAEVSQWTRLCEISIPLAVEGFLKDLSDQKAAIPPEILHLEDKLREPVRVHNDDKIRRQKLQLLSKEREKDPDEKASERSLGCYFDEGADTTRDSKKENKDMEVDSLELRTALSKLSVEQVPAVTSREQPCIRKVKTTDLPTLERVFAEGLYFTLTDVVLLPCLHYFFVSLGNCRDEGLKALPLLARWYQHVQEVPGVKKAASSCGIHLLNLTAPLPSAAMQIRSFCDPKKDKAESTDLHFRGGPRPTMNKLEENGISAKFTSHPCPSWSLDWRNLPLAVNPIEGKLSPERALRKQQQLDNIISIVTKLAKPGDTIVDFCSGGGHVGIVLAHTLPLCQVILVENKEESLVRAKDRCDDLRLNNIWFIQANLDYFTGPFEIGVALHACGVATDMVIDHCIKALAAFVISPCCYGFIQNTVKATFPRSQKFKSVLSYKEHMVLCRFADQTAVQLPPERRMIGKKCMGLVDLDRVWSAEEHRYTAYVSSMEPDSCSPKNNLIVGSSSDRSLRLTA</sequence>
<dbReference type="Proteomes" id="UP000288216">
    <property type="component" value="Unassembled WGS sequence"/>
</dbReference>
<accession>A0A401PF45</accession>
<evidence type="ECO:0000256" key="4">
    <source>
        <dbReference type="ARBA" id="ARBA00022490"/>
    </source>
</evidence>
<name>A0A401PF45_SCYTO</name>
<reference evidence="6 7" key="1">
    <citation type="journal article" date="2018" name="Nat. Ecol. Evol.">
        <title>Shark genomes provide insights into elasmobranch evolution and the origin of vertebrates.</title>
        <authorList>
            <person name="Hara Y"/>
            <person name="Yamaguchi K"/>
            <person name="Onimaru K"/>
            <person name="Kadota M"/>
            <person name="Koyanagi M"/>
            <person name="Keeley SD"/>
            <person name="Tatsumi K"/>
            <person name="Tanaka K"/>
            <person name="Motone F"/>
            <person name="Kageyama Y"/>
            <person name="Nozu R"/>
            <person name="Adachi N"/>
            <person name="Nishimura O"/>
            <person name="Nakagawa R"/>
            <person name="Tanegashima C"/>
            <person name="Kiyatake I"/>
            <person name="Matsumoto R"/>
            <person name="Murakumo K"/>
            <person name="Nishida K"/>
            <person name="Terakita A"/>
            <person name="Kuratani S"/>
            <person name="Sato K"/>
            <person name="Hyodo S Kuraku.S."/>
        </authorList>
    </citation>
    <scope>NUCLEOTIDE SEQUENCE [LARGE SCALE GENOMIC DNA]</scope>
</reference>
<organism evidence="6 7">
    <name type="scientific">Scyliorhinus torazame</name>
    <name type="common">Cloudy catshark</name>
    <name type="synonym">Catulus torazame</name>
    <dbReference type="NCBI Taxonomy" id="75743"/>
    <lineage>
        <taxon>Eukaryota</taxon>
        <taxon>Metazoa</taxon>
        <taxon>Chordata</taxon>
        <taxon>Craniata</taxon>
        <taxon>Vertebrata</taxon>
        <taxon>Chondrichthyes</taxon>
        <taxon>Elasmobranchii</taxon>
        <taxon>Galeomorphii</taxon>
        <taxon>Galeoidea</taxon>
        <taxon>Carcharhiniformes</taxon>
        <taxon>Scyliorhinidae</taxon>
        <taxon>Scyliorhinus</taxon>
    </lineage>
</organism>
<dbReference type="OrthoDB" id="206598at2759"/>
<evidence type="ECO:0000313" key="6">
    <source>
        <dbReference type="EMBL" id="GCB71746.1"/>
    </source>
</evidence>
<dbReference type="PROSITE" id="PS50405">
    <property type="entry name" value="GST_CTER"/>
    <property type="match status" value="1"/>
</dbReference>
<dbReference type="SUPFAM" id="SSF47616">
    <property type="entry name" value="GST C-terminal domain-like"/>
    <property type="match status" value="1"/>
</dbReference>
<keyword evidence="7" id="KW-1185">Reference proteome</keyword>
<evidence type="ECO:0000256" key="3">
    <source>
        <dbReference type="ARBA" id="ARBA00022165"/>
    </source>
</evidence>
<dbReference type="FunFam" id="3.40.50.150:FF:000125">
    <property type="entry name" value="Glutathione S-transferase C-terminal domain-containing protein"/>
    <property type="match status" value="1"/>
</dbReference>
<gene>
    <name evidence="6" type="ORF">scyTo_0001692</name>
</gene>
<dbReference type="InterPro" id="IPR036282">
    <property type="entry name" value="Glutathione-S-Trfase_C_sf"/>
</dbReference>
<keyword evidence="4" id="KW-0963">Cytoplasm</keyword>
<protein>
    <recommendedName>
        <fullName evidence="3">Glutathione S-transferase C-terminal domain-containing protein</fullName>
    </recommendedName>
</protein>
<evidence type="ECO:0000256" key="2">
    <source>
        <dbReference type="ARBA" id="ARBA00008797"/>
    </source>
</evidence>
<dbReference type="InterPro" id="IPR029063">
    <property type="entry name" value="SAM-dependent_MTases_sf"/>
</dbReference>